<name>A0AAD9P121_RIDPI</name>
<dbReference type="GO" id="GO:0006417">
    <property type="term" value="P:regulation of translation"/>
    <property type="evidence" value="ECO:0007669"/>
    <property type="project" value="UniProtKB-ARBA"/>
</dbReference>
<comment type="caution">
    <text evidence="4">The sequence shown here is derived from an EMBL/GenBank/DDBJ whole genome shotgun (WGS) entry which is preliminary data.</text>
</comment>
<dbReference type="AlphaFoldDB" id="A0AAD9P121"/>
<feature type="domain" description="W2" evidence="3">
    <location>
        <begin position="252"/>
        <end position="415"/>
    </location>
</feature>
<comment type="similarity">
    <text evidence="1">Belongs to the BZW family.</text>
</comment>
<dbReference type="InterPro" id="IPR043510">
    <property type="entry name" value="W2_5MP1/2"/>
</dbReference>
<sequence length="416" mass="47831">MSQKGEKPTLSGQRIKTRKRDEKEKYDPNTFRDAILQGLTEAGTDLDQVSRYLDSAGSKLNYRRYAETFFDILFAGGILAPGGSLVEEAEVQRASACIFAAPSDYKTLRAYYEVLYKLIRRYKYLEKSFTDELRKLLLFLKGFTEEERTKLGTVLGICLANGLGEPTCLPALFEEHLVKEGLSLEVATVLFRTWLKEKDMSSLASGLKKANIDAKLLELLPHSKKSMVNFEDHFKKAGLEQIVVYQRAKMNSEMKKGLQKQLKEMVHDDEPIKEIISVVKEHMTRLNMAEHEVVIMAWNCLVDAVEWNKKEELVAEQALKHLRAYSPLLASLTTSGRSEIALIQKVQEYCYDNMSFMKVFQRIILLFYKAEVVSEDAILKWYKEAHLTKGKSVFLDQMKKFVEWLENAEEESEEED</sequence>
<evidence type="ECO:0000256" key="1">
    <source>
        <dbReference type="ARBA" id="ARBA00008151"/>
    </source>
</evidence>
<dbReference type="FunFam" id="1.25.40.180:FF:000006">
    <property type="entry name" value="Basic leucine zipper and W2 domain-containing protein 1"/>
    <property type="match status" value="1"/>
</dbReference>
<reference evidence="4" key="1">
    <citation type="journal article" date="2023" name="Mol. Biol. Evol.">
        <title>Third-Generation Sequencing Reveals the Adaptive Role of the Epigenome in Three Deep-Sea Polychaetes.</title>
        <authorList>
            <person name="Perez M."/>
            <person name="Aroh O."/>
            <person name="Sun Y."/>
            <person name="Lan Y."/>
            <person name="Juniper S.K."/>
            <person name="Young C.R."/>
            <person name="Angers B."/>
            <person name="Qian P.Y."/>
        </authorList>
    </citation>
    <scope>NUCLEOTIDE SEQUENCE</scope>
    <source>
        <strain evidence="4">R07B-5</strain>
    </source>
</reference>
<dbReference type="Pfam" id="PF25504">
    <property type="entry name" value="HEAT_5MP1_2"/>
    <property type="match status" value="1"/>
</dbReference>
<feature type="region of interest" description="Disordered" evidence="2">
    <location>
        <begin position="1"/>
        <end position="25"/>
    </location>
</feature>
<dbReference type="EMBL" id="JAODUO010000214">
    <property type="protein sequence ID" value="KAK2186041.1"/>
    <property type="molecule type" value="Genomic_DNA"/>
</dbReference>
<proteinExistence type="inferred from homology"/>
<evidence type="ECO:0000259" key="3">
    <source>
        <dbReference type="PROSITE" id="PS51363"/>
    </source>
</evidence>
<dbReference type="PANTHER" id="PTHR14208">
    <property type="entry name" value="BASIC LEUCINE ZIPPER AND W2 DOMAIN-CONTAINING PROTEIN"/>
    <property type="match status" value="1"/>
</dbReference>
<dbReference type="PROSITE" id="PS51363">
    <property type="entry name" value="W2"/>
    <property type="match status" value="1"/>
</dbReference>
<dbReference type="Gene3D" id="1.25.40.180">
    <property type="match status" value="1"/>
</dbReference>
<protein>
    <recommendedName>
        <fullName evidence="3">W2 domain-containing protein</fullName>
    </recommendedName>
</protein>
<organism evidence="4 5">
    <name type="scientific">Ridgeia piscesae</name>
    <name type="common">Tubeworm</name>
    <dbReference type="NCBI Taxonomy" id="27915"/>
    <lineage>
        <taxon>Eukaryota</taxon>
        <taxon>Metazoa</taxon>
        <taxon>Spiralia</taxon>
        <taxon>Lophotrochozoa</taxon>
        <taxon>Annelida</taxon>
        <taxon>Polychaeta</taxon>
        <taxon>Sedentaria</taxon>
        <taxon>Canalipalpata</taxon>
        <taxon>Sabellida</taxon>
        <taxon>Siboglinidae</taxon>
        <taxon>Ridgeia</taxon>
    </lineage>
</organism>
<dbReference type="Proteomes" id="UP001209878">
    <property type="component" value="Unassembled WGS sequence"/>
</dbReference>
<dbReference type="Pfam" id="PF02020">
    <property type="entry name" value="W2"/>
    <property type="match status" value="1"/>
</dbReference>
<dbReference type="InterPro" id="IPR016024">
    <property type="entry name" value="ARM-type_fold"/>
</dbReference>
<dbReference type="GO" id="GO:0005737">
    <property type="term" value="C:cytoplasm"/>
    <property type="evidence" value="ECO:0007669"/>
    <property type="project" value="TreeGrafter"/>
</dbReference>
<dbReference type="InterPro" id="IPR051245">
    <property type="entry name" value="eIF5-mimic_regulator"/>
</dbReference>
<dbReference type="PANTHER" id="PTHR14208:SF2">
    <property type="entry name" value="PROTEIN KRASAVIETZ"/>
    <property type="match status" value="1"/>
</dbReference>
<keyword evidence="5" id="KW-1185">Reference proteome</keyword>
<evidence type="ECO:0000256" key="2">
    <source>
        <dbReference type="SAM" id="MobiDB-lite"/>
    </source>
</evidence>
<accession>A0AAD9P121</accession>
<dbReference type="CDD" id="cd11560">
    <property type="entry name" value="W2_eIF5C_like"/>
    <property type="match status" value="1"/>
</dbReference>
<evidence type="ECO:0000313" key="4">
    <source>
        <dbReference type="EMBL" id="KAK2186041.1"/>
    </source>
</evidence>
<dbReference type="InterPro" id="IPR057397">
    <property type="entry name" value="HEAT_5MP1_2"/>
</dbReference>
<dbReference type="GO" id="GO:0016020">
    <property type="term" value="C:membrane"/>
    <property type="evidence" value="ECO:0007669"/>
    <property type="project" value="TreeGrafter"/>
</dbReference>
<dbReference type="SMART" id="SM00515">
    <property type="entry name" value="eIF5C"/>
    <property type="match status" value="1"/>
</dbReference>
<evidence type="ECO:0000313" key="5">
    <source>
        <dbReference type="Proteomes" id="UP001209878"/>
    </source>
</evidence>
<dbReference type="SUPFAM" id="SSF48371">
    <property type="entry name" value="ARM repeat"/>
    <property type="match status" value="1"/>
</dbReference>
<gene>
    <name evidence="4" type="ORF">NP493_204g00037</name>
</gene>
<dbReference type="InterPro" id="IPR003307">
    <property type="entry name" value="W2_domain"/>
</dbReference>